<comment type="subcellular location">
    <subcellularLocation>
        <location evidence="2">Membrane</location>
        <topology evidence="2">Single-pass membrane protein</topology>
    </subcellularLocation>
</comment>
<evidence type="ECO:0000256" key="13">
    <source>
        <dbReference type="ARBA" id="ARBA00023136"/>
    </source>
</evidence>
<dbReference type="RefSeq" id="XP_025372275.1">
    <property type="nucleotide sequence ID" value="XM_025511537.1"/>
</dbReference>
<keyword evidence="6" id="KW-0812">Transmembrane</keyword>
<dbReference type="PROSITE" id="PS50089">
    <property type="entry name" value="ZF_RING_2"/>
    <property type="match status" value="1"/>
</dbReference>
<dbReference type="InterPro" id="IPR047548">
    <property type="entry name" value="Rcat_RBR_RNF14"/>
</dbReference>
<evidence type="ECO:0000256" key="15">
    <source>
        <dbReference type="PROSITE-ProRule" id="PRU00175"/>
    </source>
</evidence>
<feature type="domain" description="RING-type" evidence="18">
    <location>
        <begin position="128"/>
        <end position="386"/>
    </location>
</feature>
<feature type="non-terminal residue" evidence="19">
    <location>
        <position position="1"/>
    </location>
</feature>
<evidence type="ECO:0000256" key="4">
    <source>
        <dbReference type="ARBA" id="ARBA00012251"/>
    </source>
</evidence>
<keyword evidence="10" id="KW-0833">Ubl conjugation pathway</keyword>
<dbReference type="InterPro" id="IPR013083">
    <property type="entry name" value="Znf_RING/FYVE/PHD"/>
</dbReference>
<evidence type="ECO:0000313" key="19">
    <source>
        <dbReference type="EMBL" id="PWN45115.1"/>
    </source>
</evidence>
<evidence type="ECO:0000256" key="7">
    <source>
        <dbReference type="ARBA" id="ARBA00022723"/>
    </source>
</evidence>
<dbReference type="PROSITE" id="PS00518">
    <property type="entry name" value="ZF_RING_1"/>
    <property type="match status" value="1"/>
</dbReference>
<protein>
    <recommendedName>
        <fullName evidence="4">RBR-type E3 ubiquitin transferase</fullName>
        <ecNumber evidence="4">2.3.2.31</ecNumber>
    </recommendedName>
</protein>
<reference evidence="19 20" key="1">
    <citation type="journal article" date="2018" name="Mol. Biol. Evol.">
        <title>Broad Genomic Sampling Reveals a Smut Pathogenic Ancestry of the Fungal Clade Ustilaginomycotina.</title>
        <authorList>
            <person name="Kijpornyongpan T."/>
            <person name="Mondo S.J."/>
            <person name="Barry K."/>
            <person name="Sandor L."/>
            <person name="Lee J."/>
            <person name="Lipzen A."/>
            <person name="Pangilinan J."/>
            <person name="LaButti K."/>
            <person name="Hainaut M."/>
            <person name="Henrissat B."/>
            <person name="Grigoriev I.V."/>
            <person name="Spatafora J.W."/>
            <person name="Aime M.C."/>
        </authorList>
    </citation>
    <scope>NUCLEOTIDE SEQUENCE [LARGE SCALE GENOMIC DNA]</scope>
    <source>
        <strain evidence="19 20">MCA 4658</strain>
    </source>
</reference>
<dbReference type="SUPFAM" id="SSF57850">
    <property type="entry name" value="RING/U-box"/>
    <property type="match status" value="3"/>
</dbReference>
<evidence type="ECO:0000256" key="9">
    <source>
        <dbReference type="ARBA" id="ARBA00022771"/>
    </source>
</evidence>
<keyword evidence="20" id="KW-1185">Reference proteome</keyword>
<evidence type="ECO:0000256" key="2">
    <source>
        <dbReference type="ARBA" id="ARBA00004167"/>
    </source>
</evidence>
<name>A0A316WC26_9BASI</name>
<dbReference type="GO" id="GO:0005737">
    <property type="term" value="C:cytoplasm"/>
    <property type="evidence" value="ECO:0007669"/>
    <property type="project" value="UniProtKB-ARBA"/>
</dbReference>
<evidence type="ECO:0000256" key="8">
    <source>
        <dbReference type="ARBA" id="ARBA00022737"/>
    </source>
</evidence>
<dbReference type="AlphaFoldDB" id="A0A316WC26"/>
<sequence length="389" mass="44188">QATHLPPVQLHVRLPASYPFHQAPVVEQITAVWLAQPSSGSSIESDPICRWLSSELAAMWEESRAEVLYAWSEWLREGLWSSEDLGPFKDDQADLLFTEHLEPDQHLRLASVLVSHNTRAAETAFEGERYACGICLEERPGVKCFRLRHCEHVFCKECLRDYLGSMIEEGYHRQAGSCPDPECTQARSSVGSITDAELLLLVGEKQLGRLSWLRQKATAEADPTAAHCPRQGCQAIVVKNKADEGTAYETMRECHACGFCWCAWCNRTWHGRAPCQLSTSVALIEEYMSYEAGSEGATKMELRYGRSNLQRLVKEETERRANEAWLDSNAKKCPTCHVRIELSFGCNHMTCGNCRTHFCFRCSERLNPLEPYRHFNTPGKDCYQKLFPF</sequence>
<evidence type="ECO:0000256" key="11">
    <source>
        <dbReference type="ARBA" id="ARBA00022833"/>
    </source>
</evidence>
<dbReference type="GO" id="GO:0016567">
    <property type="term" value="P:protein ubiquitination"/>
    <property type="evidence" value="ECO:0007669"/>
    <property type="project" value="InterPro"/>
</dbReference>
<dbReference type="STRING" id="1522189.A0A316WC26"/>
<dbReference type="InterPro" id="IPR016135">
    <property type="entry name" value="UBQ-conjugating_enzyme/RWD"/>
</dbReference>
<dbReference type="InterPro" id="IPR017907">
    <property type="entry name" value="Znf_RING_CS"/>
</dbReference>
<dbReference type="CDD" id="cd23821">
    <property type="entry name" value="RWD_IMPACT"/>
    <property type="match status" value="1"/>
</dbReference>
<dbReference type="Proteomes" id="UP000245783">
    <property type="component" value="Unassembled WGS sequence"/>
</dbReference>
<dbReference type="EC" id="2.3.2.31" evidence="4"/>
<keyword evidence="13" id="KW-0472">Membrane</keyword>
<evidence type="ECO:0000256" key="6">
    <source>
        <dbReference type="ARBA" id="ARBA00022692"/>
    </source>
</evidence>
<organism evidence="19 20">
    <name type="scientific">Ceraceosorus guamensis</name>
    <dbReference type="NCBI Taxonomy" id="1522189"/>
    <lineage>
        <taxon>Eukaryota</taxon>
        <taxon>Fungi</taxon>
        <taxon>Dikarya</taxon>
        <taxon>Basidiomycota</taxon>
        <taxon>Ustilaginomycotina</taxon>
        <taxon>Exobasidiomycetes</taxon>
        <taxon>Ceraceosorales</taxon>
        <taxon>Ceraceosoraceae</taxon>
        <taxon>Ceraceosorus</taxon>
    </lineage>
</organism>
<evidence type="ECO:0000256" key="10">
    <source>
        <dbReference type="ARBA" id="ARBA00022786"/>
    </source>
</evidence>
<dbReference type="PANTHER" id="PTHR11685">
    <property type="entry name" value="RBR FAMILY RING FINGER AND IBR DOMAIN-CONTAINING"/>
    <property type="match status" value="1"/>
</dbReference>
<dbReference type="InterPro" id="IPR002867">
    <property type="entry name" value="IBR_dom"/>
</dbReference>
<evidence type="ECO:0000256" key="14">
    <source>
        <dbReference type="ARBA" id="ARBA00044508"/>
    </source>
</evidence>
<dbReference type="GeneID" id="37033407"/>
<evidence type="ECO:0000256" key="5">
    <source>
        <dbReference type="ARBA" id="ARBA00022679"/>
    </source>
</evidence>
<dbReference type="InterPro" id="IPR044066">
    <property type="entry name" value="TRIAD_supradom"/>
</dbReference>
<keyword evidence="7" id="KW-0479">Metal-binding</keyword>
<dbReference type="Pfam" id="PF22191">
    <property type="entry name" value="IBR_1"/>
    <property type="match status" value="1"/>
</dbReference>
<dbReference type="PROSITE" id="PS50908">
    <property type="entry name" value="RWD"/>
    <property type="match status" value="1"/>
</dbReference>
<proteinExistence type="inferred from homology"/>
<dbReference type="Pfam" id="PF01485">
    <property type="entry name" value="IBR"/>
    <property type="match status" value="1"/>
</dbReference>
<dbReference type="Gene3D" id="3.10.110.10">
    <property type="entry name" value="Ubiquitin Conjugating Enzyme"/>
    <property type="match status" value="1"/>
</dbReference>
<keyword evidence="9 15" id="KW-0863">Zinc-finger</keyword>
<keyword evidence="11" id="KW-0862">Zinc</keyword>
<feature type="domain" description="RWD" evidence="17">
    <location>
        <begin position="1"/>
        <end position="82"/>
    </location>
</feature>
<evidence type="ECO:0000313" key="20">
    <source>
        <dbReference type="Proteomes" id="UP000245783"/>
    </source>
</evidence>
<dbReference type="CDD" id="cd20354">
    <property type="entry name" value="Rcat_RBR_RNF14"/>
    <property type="match status" value="1"/>
</dbReference>
<dbReference type="InterPro" id="IPR031127">
    <property type="entry name" value="E3_UB_ligase_RBR"/>
</dbReference>
<dbReference type="InParanoid" id="A0A316WC26"/>
<evidence type="ECO:0000256" key="1">
    <source>
        <dbReference type="ARBA" id="ARBA00001798"/>
    </source>
</evidence>
<dbReference type="InterPro" id="IPR006575">
    <property type="entry name" value="RWD_dom"/>
</dbReference>
<dbReference type="Gene3D" id="1.20.120.1750">
    <property type="match status" value="1"/>
</dbReference>
<dbReference type="GO" id="GO:0061630">
    <property type="term" value="F:ubiquitin protein ligase activity"/>
    <property type="evidence" value="ECO:0007669"/>
    <property type="project" value="UniProtKB-EC"/>
</dbReference>
<feature type="domain" description="RING-type" evidence="16">
    <location>
        <begin position="132"/>
        <end position="179"/>
    </location>
</feature>
<gene>
    <name evidence="19" type="ORF">IE81DRAFT_282528</name>
</gene>
<dbReference type="SMART" id="SM00647">
    <property type="entry name" value="IBR"/>
    <property type="match status" value="2"/>
</dbReference>
<dbReference type="Gene3D" id="3.30.40.10">
    <property type="entry name" value="Zinc/RING finger domain, C3HC4 (zinc finger)"/>
    <property type="match status" value="1"/>
</dbReference>
<keyword evidence="8" id="KW-0677">Repeat</keyword>
<evidence type="ECO:0000256" key="12">
    <source>
        <dbReference type="ARBA" id="ARBA00022989"/>
    </source>
</evidence>
<dbReference type="Pfam" id="PF05773">
    <property type="entry name" value="RWD"/>
    <property type="match status" value="1"/>
</dbReference>
<comment type="pathway">
    <text evidence="3">Protein modification; protein ubiquitination.</text>
</comment>
<evidence type="ECO:0000259" key="17">
    <source>
        <dbReference type="PROSITE" id="PS50908"/>
    </source>
</evidence>
<dbReference type="OrthoDB" id="1431934at2759"/>
<dbReference type="FunFam" id="3.30.40.10:FF:000051">
    <property type="entry name" value="RBR-type E3 ubiquitin transferase"/>
    <property type="match status" value="1"/>
</dbReference>
<dbReference type="GO" id="GO:0031090">
    <property type="term" value="C:organelle membrane"/>
    <property type="evidence" value="ECO:0007669"/>
    <property type="project" value="UniProtKB-ARBA"/>
</dbReference>
<dbReference type="PROSITE" id="PS51873">
    <property type="entry name" value="TRIAD"/>
    <property type="match status" value="1"/>
</dbReference>
<comment type="catalytic activity">
    <reaction evidence="1">
        <text>[E2 ubiquitin-conjugating enzyme]-S-ubiquitinyl-L-cysteine + [acceptor protein]-L-lysine = [E2 ubiquitin-conjugating enzyme]-L-cysteine + [acceptor protein]-N(6)-ubiquitinyl-L-lysine.</text>
        <dbReference type="EC" id="2.3.2.31"/>
    </reaction>
</comment>
<evidence type="ECO:0000259" key="18">
    <source>
        <dbReference type="PROSITE" id="PS51873"/>
    </source>
</evidence>
<accession>A0A316WC26</accession>
<evidence type="ECO:0000256" key="3">
    <source>
        <dbReference type="ARBA" id="ARBA00004906"/>
    </source>
</evidence>
<dbReference type="GO" id="GO:0008270">
    <property type="term" value="F:zinc ion binding"/>
    <property type="evidence" value="ECO:0007669"/>
    <property type="project" value="UniProtKB-KW"/>
</dbReference>
<dbReference type="InterPro" id="IPR001841">
    <property type="entry name" value="Znf_RING"/>
</dbReference>
<dbReference type="FunCoup" id="A0A316WC26">
    <property type="interactions" value="105"/>
</dbReference>
<dbReference type="EMBL" id="KZ819357">
    <property type="protein sequence ID" value="PWN45115.1"/>
    <property type="molecule type" value="Genomic_DNA"/>
</dbReference>
<keyword evidence="5" id="KW-0808">Transferase</keyword>
<keyword evidence="12" id="KW-1133">Transmembrane helix</keyword>
<feature type="non-terminal residue" evidence="19">
    <location>
        <position position="389"/>
    </location>
</feature>
<evidence type="ECO:0000259" key="16">
    <source>
        <dbReference type="PROSITE" id="PS50089"/>
    </source>
</evidence>
<comment type="similarity">
    <text evidence="14">Belongs to the RBR family. RNF14 subfamily.</text>
</comment>
<dbReference type="CDD" id="cd20341">
    <property type="entry name" value="BRcat_RBR_RNF14"/>
    <property type="match status" value="1"/>
</dbReference>